<dbReference type="InterPro" id="IPR013783">
    <property type="entry name" value="Ig-like_fold"/>
</dbReference>
<evidence type="ECO:0000313" key="4">
    <source>
        <dbReference type="Proteomes" id="UP000004407"/>
    </source>
</evidence>
<dbReference type="AlphaFoldDB" id="G6AYV3"/>
<organism evidence="3 4">
    <name type="scientific">Leyella stercorea DSM 18206</name>
    <dbReference type="NCBI Taxonomy" id="1002367"/>
    <lineage>
        <taxon>Bacteria</taxon>
        <taxon>Pseudomonadati</taxon>
        <taxon>Bacteroidota</taxon>
        <taxon>Bacteroidia</taxon>
        <taxon>Bacteroidales</taxon>
        <taxon>Prevotellaceae</taxon>
        <taxon>Leyella</taxon>
    </lineage>
</organism>
<dbReference type="GeneID" id="78337417"/>
<sequence length="670" mass="74547">MNKTHCLTAALAVLLAAPTAVATQTANAQTVQEAAKANAQQMIILSEDFSKMTSGSESNPDLSFNINTCTGMPSNDIFYSCVNPDYTQTPGWGSYQVYPAGGMIYFNNTRADDYYAAHFNTPVFDASADNGIYFVSFRARLINNAPDYAGLGYTTQDVTDPKNPAYTEYGNVKNMTSEWKEFTLRFEQGKKATRVIFREEDGVKVLLDDFKVYYEKTAVGSPNVLRHLFYTGTSFRPRWNKVEGATKYYVNVYKSDEEGNIGEQVVTDLETTDTICTVRNIVPGVIYRYNVTASDGTSKSQPSRYVVLNELQSPTPDDVEIAADGSYTATWEKIPNALFYNYYVYEDRIAENDGEFTLIDEDFNSVTDAGGSKMDWTPGNEPKDIQTQAKGYPKGTNMNGCFAAYWAPLTGGYVMVDGWNYFYDVVKNVQDTETGEDLKRYAKIETPVLNFSADSSVKLNVSLWGDYASDDLDKEHNYPEYQVNAIAAIVAFNPETGLYEEVERKHFDLDKKTWKNVECEFSKGYEDAKIVIYATDGPSVLYIDNLKVTQQLKKGDAFATCIECQPGLVDAKASVTLPADYAKKNIYQRVVAVNNHKSLFLNLEYNWYSGPSELQLIHEASETAINDAAADAAAVEVARYAVDGTQLAAPQKGVNIVRMSDGTARKVVVK</sequence>
<dbReference type="InterPro" id="IPR003961">
    <property type="entry name" value="FN3_dom"/>
</dbReference>
<dbReference type="Proteomes" id="UP000004407">
    <property type="component" value="Unassembled WGS sequence"/>
</dbReference>
<proteinExistence type="predicted"/>
<name>G6AYV3_9BACT</name>
<dbReference type="PROSITE" id="PS50853">
    <property type="entry name" value="FN3"/>
    <property type="match status" value="1"/>
</dbReference>
<gene>
    <name evidence="3" type="ORF">HMPREF0673_01814</name>
</gene>
<dbReference type="InterPro" id="IPR036116">
    <property type="entry name" value="FN3_sf"/>
</dbReference>
<accession>G6AYV3</accession>
<feature type="domain" description="Fibronectin type-III" evidence="2">
    <location>
        <begin position="221"/>
        <end position="318"/>
    </location>
</feature>
<dbReference type="PATRIC" id="fig|1002367.3.peg.1470"/>
<dbReference type="eggNOG" id="ENOG502ZATB">
    <property type="taxonomic scope" value="Bacteria"/>
</dbReference>
<feature type="signal peptide" evidence="1">
    <location>
        <begin position="1"/>
        <end position="22"/>
    </location>
</feature>
<evidence type="ECO:0000313" key="3">
    <source>
        <dbReference type="EMBL" id="EHJ38912.1"/>
    </source>
</evidence>
<dbReference type="Gene3D" id="2.60.40.10">
    <property type="entry name" value="Immunoglobulins"/>
    <property type="match status" value="1"/>
</dbReference>
<dbReference type="HOGENOM" id="CLU_421424_0_0_10"/>
<feature type="chain" id="PRO_5003485454" evidence="1">
    <location>
        <begin position="23"/>
        <end position="670"/>
    </location>
</feature>
<evidence type="ECO:0000259" key="2">
    <source>
        <dbReference type="PROSITE" id="PS50853"/>
    </source>
</evidence>
<dbReference type="SUPFAM" id="SSF49265">
    <property type="entry name" value="Fibronectin type III"/>
    <property type="match status" value="1"/>
</dbReference>
<reference evidence="3 4" key="1">
    <citation type="submission" date="2011-08" db="EMBL/GenBank/DDBJ databases">
        <authorList>
            <person name="Weinstock G."/>
            <person name="Sodergren E."/>
            <person name="Clifton S."/>
            <person name="Fulton L."/>
            <person name="Fulton B."/>
            <person name="Courtney L."/>
            <person name="Fronick C."/>
            <person name="Harrison M."/>
            <person name="Strong C."/>
            <person name="Farmer C."/>
            <person name="Delahaunty K."/>
            <person name="Markovic C."/>
            <person name="Hall O."/>
            <person name="Minx P."/>
            <person name="Tomlinson C."/>
            <person name="Mitreva M."/>
            <person name="Hou S."/>
            <person name="Chen J."/>
            <person name="Wollam A."/>
            <person name="Pepin K.H."/>
            <person name="Johnson M."/>
            <person name="Bhonagiri V."/>
            <person name="Zhang X."/>
            <person name="Suruliraj S."/>
            <person name="Warren W."/>
            <person name="Chinwalla A."/>
            <person name="Mardis E.R."/>
            <person name="Wilson R.K."/>
        </authorList>
    </citation>
    <scope>NUCLEOTIDE SEQUENCE [LARGE SCALE GENOMIC DNA]</scope>
    <source>
        <strain evidence="3 4">DSM 18206</strain>
    </source>
</reference>
<evidence type="ECO:0000256" key="1">
    <source>
        <dbReference type="SAM" id="SignalP"/>
    </source>
</evidence>
<keyword evidence="1" id="KW-0732">Signal</keyword>
<comment type="caution">
    <text evidence="3">The sequence shown here is derived from an EMBL/GenBank/DDBJ whole genome shotgun (WGS) entry which is preliminary data.</text>
</comment>
<dbReference type="RefSeq" id="WP_007900633.1">
    <property type="nucleotide sequence ID" value="NZ_JH379441.1"/>
</dbReference>
<dbReference type="EMBL" id="AFZZ01000163">
    <property type="protein sequence ID" value="EHJ38912.1"/>
    <property type="molecule type" value="Genomic_DNA"/>
</dbReference>
<protein>
    <submittedName>
        <fullName evidence="3">Fibronectin type III domain protein</fullName>
    </submittedName>
</protein>